<evidence type="ECO:0000256" key="1">
    <source>
        <dbReference type="ARBA" id="ARBA00001947"/>
    </source>
</evidence>
<organism evidence="6">
    <name type="scientific">Gordonia amarae</name>
    <dbReference type="NCBI Taxonomy" id="36821"/>
    <lineage>
        <taxon>Bacteria</taxon>
        <taxon>Bacillati</taxon>
        <taxon>Actinomycetota</taxon>
        <taxon>Actinomycetes</taxon>
        <taxon>Mycobacteriales</taxon>
        <taxon>Gordoniaceae</taxon>
        <taxon>Gordonia</taxon>
    </lineage>
</organism>
<dbReference type="SUPFAM" id="SSF53187">
    <property type="entry name" value="Zn-dependent exopeptidases"/>
    <property type="match status" value="1"/>
</dbReference>
<reference evidence="6" key="1">
    <citation type="journal article" date="2021" name="Nat. Microbiol.">
        <title>Cocultivation of an ultrasmall environmental parasitic bacterium with lytic ability against bacteria associated with wastewater foams.</title>
        <authorList>
            <person name="Batinovic S."/>
            <person name="Rose J.J.A."/>
            <person name="Ratcliffe J."/>
            <person name="Seviour R.J."/>
            <person name="Petrovski S."/>
        </authorList>
    </citation>
    <scope>NUCLEOTIDE SEQUENCE</scope>
    <source>
        <strain evidence="6">CON44</strain>
    </source>
</reference>
<dbReference type="GO" id="GO:0016787">
    <property type="term" value="F:hydrolase activity"/>
    <property type="evidence" value="ECO:0007669"/>
    <property type="project" value="UniProtKB-KW"/>
</dbReference>
<dbReference type="InterPro" id="IPR036264">
    <property type="entry name" value="Bact_exopeptidase_dim_dom"/>
</dbReference>
<protein>
    <submittedName>
        <fullName evidence="6">M20/M25/M40 family metallo-hydrolase</fullName>
    </submittedName>
</protein>
<comment type="cofactor">
    <cofactor evidence="1">
        <name>Zn(2+)</name>
        <dbReference type="ChEBI" id="CHEBI:29105"/>
    </cofactor>
</comment>
<dbReference type="Gene3D" id="3.30.70.360">
    <property type="match status" value="1"/>
</dbReference>
<dbReference type="InterPro" id="IPR011650">
    <property type="entry name" value="Peptidase_M20_dimer"/>
</dbReference>
<keyword evidence="2" id="KW-0479">Metal-binding</keyword>
<gene>
    <name evidence="6" type="ORF">GII30_00730</name>
</gene>
<dbReference type="EMBL" id="CP045810">
    <property type="protein sequence ID" value="QHN37900.1"/>
    <property type="molecule type" value="Genomic_DNA"/>
</dbReference>
<dbReference type="PANTHER" id="PTHR43808">
    <property type="entry name" value="ACETYLORNITHINE DEACETYLASE"/>
    <property type="match status" value="1"/>
</dbReference>
<name>A0A857KGZ0_9ACTN</name>
<evidence type="ECO:0000256" key="4">
    <source>
        <dbReference type="ARBA" id="ARBA00022833"/>
    </source>
</evidence>
<feature type="domain" description="Peptidase M20 dimerisation" evidence="5">
    <location>
        <begin position="170"/>
        <end position="275"/>
    </location>
</feature>
<dbReference type="Gene3D" id="3.40.630.10">
    <property type="entry name" value="Zn peptidases"/>
    <property type="match status" value="2"/>
</dbReference>
<evidence type="ECO:0000256" key="3">
    <source>
        <dbReference type="ARBA" id="ARBA00022801"/>
    </source>
</evidence>
<evidence type="ECO:0000313" key="6">
    <source>
        <dbReference type="EMBL" id="QHN37900.1"/>
    </source>
</evidence>
<dbReference type="GO" id="GO:0046872">
    <property type="term" value="F:metal ion binding"/>
    <property type="evidence" value="ECO:0007669"/>
    <property type="project" value="UniProtKB-KW"/>
</dbReference>
<dbReference type="PANTHER" id="PTHR43808:SF28">
    <property type="entry name" value="[LYSW]-LYSINE_[LYSW]-ORNITHINE HYDROLASE"/>
    <property type="match status" value="1"/>
</dbReference>
<dbReference type="SUPFAM" id="SSF55031">
    <property type="entry name" value="Bacterial exopeptidase dimerisation domain"/>
    <property type="match status" value="1"/>
</dbReference>
<sequence>MIGGAPTTVQADVVASTLRLVAATSVSPAAEPAAKALACILDAHGFTVTVDDWGNTMGHLDFGPGPTVLFDAHVDTVEVGDLSRWTHDPAGEVVGDRIVGRGVVDTKGPLAAAITAAHGLAGHPGFCGRLVISGSVDEELAEGPSLGRILDQVTPDVVVIGEPSAGTLRIGQRGRAEVEVEIIGTASHSAFPEAGINAVEVMAEAIIALRGLPLKQDPHFGAGLLTLVSIRSEPYPSQSTVPSRCVAVFDRRTVVGESDLSILEEIRAVVEPVARAHGAGSDIRPARARWRTWRGHDVDVPVYAPAWFQDPEQWPVADVLAALRRNDSGARTGTWQFCTHGSESAGRRGIPTVGFGPGDPGQAHTADESMSLAELCAGVEGYRAIFAALLAER</sequence>
<keyword evidence="4" id="KW-0862">Zinc</keyword>
<accession>A0A857KGZ0</accession>
<dbReference type="InterPro" id="IPR001261">
    <property type="entry name" value="ArgE/DapE_CS"/>
</dbReference>
<dbReference type="PROSITE" id="PS00758">
    <property type="entry name" value="ARGE_DAPE_CPG2_1"/>
    <property type="match status" value="1"/>
</dbReference>
<dbReference type="InterPro" id="IPR002933">
    <property type="entry name" value="Peptidase_M20"/>
</dbReference>
<dbReference type="AlphaFoldDB" id="A0A857KGZ0"/>
<evidence type="ECO:0000259" key="5">
    <source>
        <dbReference type="Pfam" id="PF07687"/>
    </source>
</evidence>
<dbReference type="Pfam" id="PF07687">
    <property type="entry name" value="M20_dimer"/>
    <property type="match status" value="1"/>
</dbReference>
<keyword evidence="3" id="KW-0378">Hydrolase</keyword>
<proteinExistence type="predicted"/>
<dbReference type="InterPro" id="IPR050072">
    <property type="entry name" value="Peptidase_M20A"/>
</dbReference>
<dbReference type="Pfam" id="PF01546">
    <property type="entry name" value="Peptidase_M20"/>
    <property type="match status" value="1"/>
</dbReference>
<evidence type="ECO:0000256" key="2">
    <source>
        <dbReference type="ARBA" id="ARBA00022723"/>
    </source>
</evidence>
<dbReference type="RefSeq" id="WP_005192318.1">
    <property type="nucleotide sequence ID" value="NZ_CP045804.1"/>
</dbReference>